<sequence>MFTWRLADTSYSKEGQAGRRSLFHTTAPAACDVPNGLRFEAAFTWSRLSPSKAQGKVTATRAVFTHLTLATARGTLPRYRADSSLPQNTSFADDLLLLKAALNSRTASKL</sequence>
<protein>
    <submittedName>
        <fullName evidence="1">Uncharacterized protein</fullName>
    </submittedName>
</protein>
<keyword evidence="2" id="KW-1185">Reference proteome</keyword>
<accession>A0ABD0K8E1</accession>
<gene>
    <name evidence="1" type="ORF">BaRGS_00025406</name>
</gene>
<proteinExistence type="predicted"/>
<organism evidence="1 2">
    <name type="scientific">Batillaria attramentaria</name>
    <dbReference type="NCBI Taxonomy" id="370345"/>
    <lineage>
        <taxon>Eukaryota</taxon>
        <taxon>Metazoa</taxon>
        <taxon>Spiralia</taxon>
        <taxon>Lophotrochozoa</taxon>
        <taxon>Mollusca</taxon>
        <taxon>Gastropoda</taxon>
        <taxon>Caenogastropoda</taxon>
        <taxon>Sorbeoconcha</taxon>
        <taxon>Cerithioidea</taxon>
        <taxon>Batillariidae</taxon>
        <taxon>Batillaria</taxon>
    </lineage>
</organism>
<name>A0ABD0K8E1_9CAEN</name>
<comment type="caution">
    <text evidence="1">The sequence shown here is derived from an EMBL/GenBank/DDBJ whole genome shotgun (WGS) entry which is preliminary data.</text>
</comment>
<evidence type="ECO:0000313" key="2">
    <source>
        <dbReference type="Proteomes" id="UP001519460"/>
    </source>
</evidence>
<dbReference type="Proteomes" id="UP001519460">
    <property type="component" value="Unassembled WGS sequence"/>
</dbReference>
<dbReference type="AlphaFoldDB" id="A0ABD0K8E1"/>
<reference evidence="1 2" key="1">
    <citation type="journal article" date="2023" name="Sci. Data">
        <title>Genome assembly of the Korean intertidal mud-creeper Batillaria attramentaria.</title>
        <authorList>
            <person name="Patra A.K."/>
            <person name="Ho P.T."/>
            <person name="Jun S."/>
            <person name="Lee S.J."/>
            <person name="Kim Y."/>
            <person name="Won Y.J."/>
        </authorList>
    </citation>
    <scope>NUCLEOTIDE SEQUENCE [LARGE SCALE GENOMIC DNA]</scope>
    <source>
        <strain evidence="1">Wonlab-2016</strain>
    </source>
</reference>
<evidence type="ECO:0000313" key="1">
    <source>
        <dbReference type="EMBL" id="KAK7483346.1"/>
    </source>
</evidence>
<dbReference type="EMBL" id="JACVVK020000228">
    <property type="protein sequence ID" value="KAK7483346.1"/>
    <property type="molecule type" value="Genomic_DNA"/>
</dbReference>